<dbReference type="Pfam" id="PF13360">
    <property type="entry name" value="PQQ_2"/>
    <property type="match status" value="1"/>
</dbReference>
<dbReference type="SUPFAM" id="SSF50998">
    <property type="entry name" value="Quinoprotein alcohol dehydrogenase-like"/>
    <property type="match status" value="1"/>
</dbReference>
<dbReference type="InterPro" id="IPR015943">
    <property type="entry name" value="WD40/YVTN_repeat-like_dom_sf"/>
</dbReference>
<feature type="non-terminal residue" evidence="2">
    <location>
        <position position="1"/>
    </location>
</feature>
<dbReference type="PANTHER" id="PTHR34512:SF30">
    <property type="entry name" value="OUTER MEMBRANE PROTEIN ASSEMBLY FACTOR BAMB"/>
    <property type="match status" value="1"/>
</dbReference>
<organism evidence="2">
    <name type="scientific">marine sediment metagenome</name>
    <dbReference type="NCBI Taxonomy" id="412755"/>
    <lineage>
        <taxon>unclassified sequences</taxon>
        <taxon>metagenomes</taxon>
        <taxon>ecological metagenomes</taxon>
    </lineage>
</organism>
<protein>
    <recommendedName>
        <fullName evidence="1">Pyrrolo-quinoline quinone repeat domain-containing protein</fullName>
    </recommendedName>
</protein>
<gene>
    <name evidence="2" type="ORF">S01H4_22410</name>
</gene>
<accession>X1AWV9</accession>
<dbReference type="InterPro" id="IPR002372">
    <property type="entry name" value="PQQ_rpt_dom"/>
</dbReference>
<comment type="caution">
    <text evidence="2">The sequence shown here is derived from an EMBL/GenBank/DDBJ whole genome shotgun (WGS) entry which is preliminary data.</text>
</comment>
<reference evidence="2" key="1">
    <citation type="journal article" date="2014" name="Front. Microbiol.">
        <title>High frequency of phylogenetically diverse reductive dehalogenase-homologous genes in deep subseafloor sedimentary metagenomes.</title>
        <authorList>
            <person name="Kawai M."/>
            <person name="Futagami T."/>
            <person name="Toyoda A."/>
            <person name="Takaki Y."/>
            <person name="Nishi S."/>
            <person name="Hori S."/>
            <person name="Arai W."/>
            <person name="Tsubouchi T."/>
            <person name="Morono Y."/>
            <person name="Uchiyama I."/>
            <person name="Ito T."/>
            <person name="Fujiyama A."/>
            <person name="Inagaki F."/>
            <person name="Takami H."/>
        </authorList>
    </citation>
    <scope>NUCLEOTIDE SEQUENCE</scope>
    <source>
        <strain evidence="2">Expedition CK06-06</strain>
    </source>
</reference>
<name>X1AWV9_9ZZZZ</name>
<dbReference type="Gene3D" id="2.130.10.10">
    <property type="entry name" value="YVTN repeat-like/Quinoprotein amine dehydrogenase"/>
    <property type="match status" value="1"/>
</dbReference>
<feature type="domain" description="Pyrrolo-quinoline quinone repeat" evidence="1">
    <location>
        <begin position="1"/>
        <end position="243"/>
    </location>
</feature>
<dbReference type="InterPro" id="IPR011047">
    <property type="entry name" value="Quinoprotein_ADH-like_sf"/>
</dbReference>
<proteinExistence type="predicted"/>
<dbReference type="AlphaFoldDB" id="X1AWV9"/>
<dbReference type="SMART" id="SM00564">
    <property type="entry name" value="PQQ"/>
    <property type="match status" value="4"/>
</dbReference>
<dbReference type="EMBL" id="BART01010268">
    <property type="protein sequence ID" value="GAG87250.1"/>
    <property type="molecule type" value="Genomic_DNA"/>
</dbReference>
<evidence type="ECO:0000259" key="1">
    <source>
        <dbReference type="Pfam" id="PF13360"/>
    </source>
</evidence>
<dbReference type="PANTHER" id="PTHR34512">
    <property type="entry name" value="CELL SURFACE PROTEIN"/>
    <property type="match status" value="1"/>
</dbReference>
<dbReference type="InterPro" id="IPR018391">
    <property type="entry name" value="PQQ_b-propeller_rpt"/>
</dbReference>
<sequence length="251" mass="27932">DANNGSLIWKNKMRGYFESTPVVSNNTVFAATSCRSPMTIGFNAPLFSGRARVYAFDLNDGSKIWETRVKGHVIISSPAVSNGKLLVPSTNIIGLLIWNRRVTSLDVETGNEIWHYRIRQNALNSCWPTSISTPSVAYRKIFINDASGFIIALDEETGEMLWESEIIDEVEGGPSMCAAVPPVIADHKVITASLESDKLLIKNEICMFNVSNGEKIWSFEFDDPWPPIMTPFAIANGKLFVNTRNSIYVYS</sequence>
<evidence type="ECO:0000313" key="2">
    <source>
        <dbReference type="EMBL" id="GAG87250.1"/>
    </source>
</evidence>